<evidence type="ECO:0000256" key="4">
    <source>
        <dbReference type="ARBA" id="ARBA00022670"/>
    </source>
</evidence>
<evidence type="ECO:0000256" key="3">
    <source>
        <dbReference type="ARBA" id="ARBA00022645"/>
    </source>
</evidence>
<dbReference type="GO" id="GO:0016757">
    <property type="term" value="F:glycosyltransferase activity"/>
    <property type="evidence" value="ECO:0007669"/>
    <property type="project" value="UniProtKB-KW"/>
</dbReference>
<dbReference type="SUPFAM" id="SSF53955">
    <property type="entry name" value="Lysozyme-like"/>
    <property type="match status" value="1"/>
</dbReference>
<keyword evidence="10 16" id="KW-0472">Membrane</keyword>
<dbReference type="Proteomes" id="UP001596990">
    <property type="component" value="Unassembled WGS sequence"/>
</dbReference>
<evidence type="ECO:0000256" key="6">
    <source>
        <dbReference type="ARBA" id="ARBA00022679"/>
    </source>
</evidence>
<evidence type="ECO:0000256" key="8">
    <source>
        <dbReference type="ARBA" id="ARBA00022960"/>
    </source>
</evidence>
<feature type="region of interest" description="Disordered" evidence="15">
    <location>
        <begin position="660"/>
        <end position="680"/>
    </location>
</feature>
<reference evidence="20" key="1">
    <citation type="journal article" date="2019" name="Int. J. Syst. Evol. Microbiol.">
        <title>The Global Catalogue of Microorganisms (GCM) 10K type strain sequencing project: providing services to taxonomists for standard genome sequencing and annotation.</title>
        <authorList>
            <consortium name="The Broad Institute Genomics Platform"/>
            <consortium name="The Broad Institute Genome Sequencing Center for Infectious Disease"/>
            <person name="Wu L."/>
            <person name="Ma J."/>
        </authorList>
    </citation>
    <scope>NUCLEOTIDE SEQUENCE [LARGE SCALE GENOMIC DNA]</scope>
    <source>
        <strain evidence="20">CCUG 56607</strain>
    </source>
</reference>
<keyword evidence="11" id="KW-0511">Multifunctional enzyme</keyword>
<keyword evidence="20" id="KW-1185">Reference proteome</keyword>
<feature type="domain" description="Penicillin-binding protein transpeptidase" evidence="17">
    <location>
        <begin position="329"/>
        <end position="573"/>
    </location>
</feature>
<dbReference type="InterPro" id="IPR050396">
    <property type="entry name" value="Glycosyltr_51/Transpeptidase"/>
</dbReference>
<keyword evidence="9" id="KW-0573">Peptidoglycan synthesis</keyword>
<dbReference type="Pfam" id="PF00905">
    <property type="entry name" value="Transpeptidase"/>
    <property type="match status" value="1"/>
</dbReference>
<dbReference type="InterPro" id="IPR036950">
    <property type="entry name" value="PBP_transglycosylase"/>
</dbReference>
<dbReference type="InterPro" id="IPR023346">
    <property type="entry name" value="Lysozyme-like_dom_sf"/>
</dbReference>
<evidence type="ECO:0000256" key="13">
    <source>
        <dbReference type="ARBA" id="ARBA00034000"/>
    </source>
</evidence>
<evidence type="ECO:0000256" key="14">
    <source>
        <dbReference type="ARBA" id="ARBA00049902"/>
    </source>
</evidence>
<dbReference type="InterPro" id="IPR001460">
    <property type="entry name" value="PCN-bd_Tpept"/>
</dbReference>
<comment type="caution">
    <text evidence="19">The sequence shown here is derived from an EMBL/GenBank/DDBJ whole genome shotgun (WGS) entry which is preliminary data.</text>
</comment>
<evidence type="ECO:0000256" key="9">
    <source>
        <dbReference type="ARBA" id="ARBA00022984"/>
    </source>
</evidence>
<feature type="transmembrane region" description="Helical" evidence="16">
    <location>
        <begin position="21"/>
        <end position="46"/>
    </location>
</feature>
<feature type="domain" description="Glycosyl transferase family 51" evidence="18">
    <location>
        <begin position="71"/>
        <end position="238"/>
    </location>
</feature>
<keyword evidence="4" id="KW-0645">Protease</keyword>
<protein>
    <submittedName>
        <fullName evidence="19">Transglycosylase domain-containing protein</fullName>
        <ecNumber evidence="19">2.4.-.-</ecNumber>
    </submittedName>
</protein>
<dbReference type="InterPro" id="IPR012338">
    <property type="entry name" value="Beta-lactam/transpept-like"/>
</dbReference>
<dbReference type="Gene3D" id="3.40.710.10">
    <property type="entry name" value="DD-peptidase/beta-lactamase superfamily"/>
    <property type="match status" value="1"/>
</dbReference>
<keyword evidence="3" id="KW-0121">Carboxypeptidase</keyword>
<dbReference type="Pfam" id="PF00912">
    <property type="entry name" value="Transgly"/>
    <property type="match status" value="1"/>
</dbReference>
<evidence type="ECO:0000313" key="20">
    <source>
        <dbReference type="Proteomes" id="UP001596990"/>
    </source>
</evidence>
<keyword evidence="5 19" id="KW-0328">Glycosyltransferase</keyword>
<evidence type="ECO:0000256" key="10">
    <source>
        <dbReference type="ARBA" id="ARBA00023136"/>
    </source>
</evidence>
<evidence type="ECO:0000256" key="1">
    <source>
        <dbReference type="ARBA" id="ARBA00004236"/>
    </source>
</evidence>
<evidence type="ECO:0000259" key="17">
    <source>
        <dbReference type="Pfam" id="PF00905"/>
    </source>
</evidence>
<gene>
    <name evidence="19" type="ORF">ACFQ2J_12745</name>
</gene>
<dbReference type="PANTHER" id="PTHR32282">
    <property type="entry name" value="BINDING PROTEIN TRANSPEPTIDASE, PUTATIVE-RELATED"/>
    <property type="match status" value="1"/>
</dbReference>
<evidence type="ECO:0000256" key="2">
    <source>
        <dbReference type="ARBA" id="ARBA00022475"/>
    </source>
</evidence>
<keyword evidence="16" id="KW-1133">Transmembrane helix</keyword>
<evidence type="ECO:0000313" key="19">
    <source>
        <dbReference type="EMBL" id="MFD1020046.1"/>
    </source>
</evidence>
<evidence type="ECO:0000259" key="18">
    <source>
        <dbReference type="Pfam" id="PF00912"/>
    </source>
</evidence>
<dbReference type="PANTHER" id="PTHR32282:SF11">
    <property type="entry name" value="PENICILLIN-BINDING PROTEIN 1B"/>
    <property type="match status" value="1"/>
</dbReference>
<evidence type="ECO:0000256" key="12">
    <source>
        <dbReference type="ARBA" id="ARBA00023316"/>
    </source>
</evidence>
<keyword evidence="8" id="KW-0133">Cell shape</keyword>
<dbReference type="EC" id="2.4.-.-" evidence="19"/>
<keyword evidence="6 19" id="KW-0808">Transferase</keyword>
<comment type="subcellular location">
    <subcellularLocation>
        <location evidence="1">Cell membrane</location>
    </subcellularLocation>
</comment>
<comment type="catalytic activity">
    <reaction evidence="14">
        <text>[GlcNAc-(1-&gt;4)-Mur2Ac(oyl-L-Ala-gamma-D-Glu-L-Lys-D-Ala-D-Ala)](n)-di-trans,octa-cis-undecaprenyl diphosphate + beta-D-GlcNAc-(1-&gt;4)-Mur2Ac(oyl-L-Ala-gamma-D-Glu-L-Lys-D-Ala-D-Ala)-di-trans,octa-cis-undecaprenyl diphosphate = [GlcNAc-(1-&gt;4)-Mur2Ac(oyl-L-Ala-gamma-D-Glu-L-Lys-D-Ala-D-Ala)](n+1)-di-trans,octa-cis-undecaprenyl diphosphate + di-trans,octa-cis-undecaprenyl diphosphate + H(+)</text>
        <dbReference type="Rhea" id="RHEA:23708"/>
        <dbReference type="Rhea" id="RHEA-COMP:9602"/>
        <dbReference type="Rhea" id="RHEA-COMP:9603"/>
        <dbReference type="ChEBI" id="CHEBI:15378"/>
        <dbReference type="ChEBI" id="CHEBI:58405"/>
        <dbReference type="ChEBI" id="CHEBI:60033"/>
        <dbReference type="ChEBI" id="CHEBI:78435"/>
        <dbReference type="EC" id="2.4.99.28"/>
    </reaction>
</comment>
<dbReference type="Gene3D" id="1.10.3810.10">
    <property type="entry name" value="Biosynthetic peptidoglycan transglycosylase-like"/>
    <property type="match status" value="1"/>
</dbReference>
<evidence type="ECO:0000256" key="16">
    <source>
        <dbReference type="SAM" id="Phobius"/>
    </source>
</evidence>
<evidence type="ECO:0000256" key="5">
    <source>
        <dbReference type="ARBA" id="ARBA00022676"/>
    </source>
</evidence>
<dbReference type="EMBL" id="JBHTKL010000005">
    <property type="protein sequence ID" value="MFD1020046.1"/>
    <property type="molecule type" value="Genomic_DNA"/>
</dbReference>
<evidence type="ECO:0000256" key="15">
    <source>
        <dbReference type="SAM" id="MobiDB-lite"/>
    </source>
</evidence>
<evidence type="ECO:0000256" key="7">
    <source>
        <dbReference type="ARBA" id="ARBA00022801"/>
    </source>
</evidence>
<organism evidence="19 20">
    <name type="scientific">Thalassobacillus hwangdonensis</name>
    <dbReference type="NCBI Taxonomy" id="546108"/>
    <lineage>
        <taxon>Bacteria</taxon>
        <taxon>Bacillati</taxon>
        <taxon>Bacillota</taxon>
        <taxon>Bacilli</taxon>
        <taxon>Bacillales</taxon>
        <taxon>Bacillaceae</taxon>
        <taxon>Thalassobacillus</taxon>
    </lineage>
</organism>
<comment type="catalytic activity">
    <reaction evidence="13">
        <text>Preferential cleavage: (Ac)2-L-Lys-D-Ala-|-D-Ala. Also transpeptidation of peptidyl-alanyl moieties that are N-acyl substituents of D-alanine.</text>
        <dbReference type="EC" id="3.4.16.4"/>
    </reaction>
</comment>
<dbReference type="RefSeq" id="WP_386060960.1">
    <property type="nucleotide sequence ID" value="NZ_JBHTKL010000005.1"/>
</dbReference>
<name>A0ABW3L3W2_9BACI</name>
<keyword evidence="12" id="KW-0961">Cell wall biogenesis/degradation</keyword>
<sequence>MKDRIRRLLSKDYPKWVKYSLISGLCSAALMFLSIATLLVYCLIAGPPSLVTEQNTIYYSADGTVIEEDFGNKRRYWVDLDEISPDIVQATILSEDRNFYDHMGFDLKRITAAALKNIRNLDKIEGASTITQQYARNLYLSHEKTWSRKIKEALYAYRLELFYDKDEILEGYLNTIYYGHGAYGVEAASRYYFSKHADELTLAESAMLAGVPKGPSYYSPFINEQNAEDRQALILSQLETFDYIDKKTAELAANEALSYASQEDFSIPDIAPYFQDVVAQHATRLLGIDREELMKGGYQIHTTLQTDTQGMLEQTMERSLKTNPDIQASAVVTDPHSGAIVAMVGGRDYEDSPYNRATQAKRMVGSTIKPFLYYTALEKGFTATTQLVSKPTDFEFADGEVYAPSNYNGYYADEPITMAQALALSDNIYAVKTNMFLGSDKLVETLHDFGISGKIPSVPSLALGTASISLHDMTDAYTRLASAESPKEAHTITKITDRHGHVLFEHEPEEANTTKLDPDRAFVVSHMMTGMFDSSLNGYMSVTGASIANELTHTYAGKSGTTDTDSWMIGFSPDLVTGVWTGYDDGREMTKIQDHQFAKEIWAGFMEKAHAEKEYKTFKPTDNVIGVYIDPETGMRASPYCPNQRLMYFEKGKEPDQYCGDHYDGKSEKKDKEKEENKRGSWKDLLDWLF</sequence>
<evidence type="ECO:0000256" key="11">
    <source>
        <dbReference type="ARBA" id="ARBA00023268"/>
    </source>
</evidence>
<accession>A0ABW3L3W2</accession>
<proteinExistence type="predicted"/>
<keyword evidence="2" id="KW-1003">Cell membrane</keyword>
<dbReference type="InterPro" id="IPR001264">
    <property type="entry name" value="Glyco_trans_51"/>
</dbReference>
<dbReference type="SUPFAM" id="SSF56601">
    <property type="entry name" value="beta-lactamase/transpeptidase-like"/>
    <property type="match status" value="1"/>
</dbReference>
<dbReference type="NCBIfam" id="TIGR02074">
    <property type="entry name" value="PBP_1a_fam"/>
    <property type="match status" value="1"/>
</dbReference>
<keyword evidence="7" id="KW-0378">Hydrolase</keyword>
<keyword evidence="16" id="KW-0812">Transmembrane</keyword>